<keyword evidence="5" id="KW-0285">Flavoprotein</keyword>
<proteinExistence type="inferred from homology"/>
<keyword evidence="7" id="KW-0408">Iron</keyword>
<feature type="domain" description="4Fe-4S ferredoxin-type" evidence="9">
    <location>
        <begin position="898"/>
        <end position="927"/>
    </location>
</feature>
<dbReference type="Proteomes" id="UP000235460">
    <property type="component" value="Unassembled WGS sequence"/>
</dbReference>
<evidence type="ECO:0000256" key="6">
    <source>
        <dbReference type="ARBA" id="ARBA00023002"/>
    </source>
</evidence>
<name>A0A2N7PMX7_9BACT</name>
<dbReference type="SUPFAM" id="SSF54862">
    <property type="entry name" value="4Fe-4S ferredoxins"/>
    <property type="match status" value="2"/>
</dbReference>
<evidence type="ECO:0000256" key="2">
    <source>
        <dbReference type="ARBA" id="ARBA00006561"/>
    </source>
</evidence>
<dbReference type="GO" id="GO:0051539">
    <property type="term" value="F:4 iron, 4 sulfur cluster binding"/>
    <property type="evidence" value="ECO:0007669"/>
    <property type="project" value="UniProtKB-KW"/>
</dbReference>
<dbReference type="Gene3D" id="3.30.70.20">
    <property type="match status" value="2"/>
</dbReference>
<evidence type="ECO:0000313" key="11">
    <source>
        <dbReference type="Proteomes" id="UP000235460"/>
    </source>
</evidence>
<feature type="domain" description="4Fe-4S ferredoxin-type" evidence="9">
    <location>
        <begin position="35"/>
        <end position="64"/>
    </location>
</feature>
<evidence type="ECO:0000313" key="10">
    <source>
        <dbReference type="EMBL" id="PMP66648.1"/>
    </source>
</evidence>
<dbReference type="InterPro" id="IPR039650">
    <property type="entry name" value="HdrA-like"/>
</dbReference>
<comment type="cofactor">
    <cofactor evidence="1">
        <name>FAD</name>
        <dbReference type="ChEBI" id="CHEBI:57692"/>
    </cofactor>
</comment>
<evidence type="ECO:0000256" key="5">
    <source>
        <dbReference type="ARBA" id="ARBA00022827"/>
    </source>
</evidence>
<keyword evidence="5" id="KW-0274">FAD</keyword>
<dbReference type="EMBL" id="PNIK01000070">
    <property type="protein sequence ID" value="PMP66648.1"/>
    <property type="molecule type" value="Genomic_DNA"/>
</dbReference>
<dbReference type="Pfam" id="PF14697">
    <property type="entry name" value="Fer4_21"/>
    <property type="match status" value="1"/>
</dbReference>
<dbReference type="PROSITE" id="PS00198">
    <property type="entry name" value="4FE4S_FER_1"/>
    <property type="match status" value="2"/>
</dbReference>
<dbReference type="PROSITE" id="PS51379">
    <property type="entry name" value="4FE4S_FER_2"/>
    <property type="match status" value="3"/>
</dbReference>
<comment type="similarity">
    <text evidence="2">Belongs to the HdrA family.</text>
</comment>
<evidence type="ECO:0000256" key="3">
    <source>
        <dbReference type="ARBA" id="ARBA00022485"/>
    </source>
</evidence>
<protein>
    <submittedName>
        <fullName evidence="10">Pyridine nucleotide-disulfide oxidoreductase</fullName>
    </submittedName>
</protein>
<evidence type="ECO:0000256" key="4">
    <source>
        <dbReference type="ARBA" id="ARBA00022723"/>
    </source>
</evidence>
<evidence type="ECO:0000256" key="1">
    <source>
        <dbReference type="ARBA" id="ARBA00001974"/>
    </source>
</evidence>
<dbReference type="PANTHER" id="PTHR43498">
    <property type="entry name" value="FERREDOXIN:COB-COM HETERODISULFIDE REDUCTASE SUBUNIT A"/>
    <property type="match status" value="1"/>
</dbReference>
<dbReference type="SUPFAM" id="SSF51971">
    <property type="entry name" value="Nucleotide-binding domain"/>
    <property type="match status" value="1"/>
</dbReference>
<comment type="caution">
    <text evidence="10">The sequence shown here is derived from an EMBL/GenBank/DDBJ whole genome shotgun (WGS) entry which is preliminary data.</text>
</comment>
<dbReference type="InterPro" id="IPR036188">
    <property type="entry name" value="FAD/NAD-bd_sf"/>
</dbReference>
<reference evidence="10 11" key="1">
    <citation type="submission" date="2018-01" db="EMBL/GenBank/DDBJ databases">
        <title>Metagenomic assembled genomes from two thermal pools in the Uzon Caldera, Kamchatka, Russia.</title>
        <authorList>
            <person name="Wilkins L."/>
            <person name="Ettinger C."/>
        </authorList>
    </citation>
    <scope>NUCLEOTIDE SEQUENCE [LARGE SCALE GENOMIC DNA]</scope>
    <source>
        <strain evidence="10">ZAV-08</strain>
    </source>
</reference>
<dbReference type="AlphaFoldDB" id="A0A2N7PMX7"/>
<gene>
    <name evidence="10" type="ORF">C0190_05175</name>
</gene>
<organism evidence="10 11">
    <name type="scientific">Thermodesulfobacterium geofontis</name>
    <dbReference type="NCBI Taxonomy" id="1295609"/>
    <lineage>
        <taxon>Bacteria</taxon>
        <taxon>Pseudomonadati</taxon>
        <taxon>Thermodesulfobacteriota</taxon>
        <taxon>Thermodesulfobacteria</taxon>
        <taxon>Thermodesulfobacteriales</taxon>
        <taxon>Thermodesulfobacteriaceae</taxon>
        <taxon>Thermodesulfobacterium</taxon>
    </lineage>
</organism>
<dbReference type="Gene3D" id="3.50.50.60">
    <property type="entry name" value="FAD/NAD(P)-binding domain"/>
    <property type="match status" value="2"/>
</dbReference>
<dbReference type="PANTHER" id="PTHR43498:SF1">
    <property type="entry name" value="COB--COM HETERODISULFIDE REDUCTASE IRON-SULFUR SUBUNIT A"/>
    <property type="match status" value="1"/>
</dbReference>
<keyword evidence="8" id="KW-0411">Iron-sulfur</keyword>
<dbReference type="SUPFAM" id="SSF51905">
    <property type="entry name" value="FAD/NAD(P)-binding domain"/>
    <property type="match status" value="1"/>
</dbReference>
<dbReference type="InterPro" id="IPR017896">
    <property type="entry name" value="4Fe4S_Fe-S-bd"/>
</dbReference>
<keyword evidence="3" id="KW-0004">4Fe-4S</keyword>
<dbReference type="GO" id="GO:0046872">
    <property type="term" value="F:metal ion binding"/>
    <property type="evidence" value="ECO:0007669"/>
    <property type="project" value="UniProtKB-KW"/>
</dbReference>
<evidence type="ECO:0000259" key="9">
    <source>
        <dbReference type="PROSITE" id="PS51379"/>
    </source>
</evidence>
<accession>A0A2N7PMX7</accession>
<evidence type="ECO:0000256" key="8">
    <source>
        <dbReference type="ARBA" id="ARBA00023014"/>
    </source>
</evidence>
<feature type="domain" description="4Fe-4S ferredoxin-type" evidence="9">
    <location>
        <begin position="865"/>
        <end position="894"/>
    </location>
</feature>
<dbReference type="InterPro" id="IPR023753">
    <property type="entry name" value="FAD/NAD-binding_dom"/>
</dbReference>
<sequence>MVEAWRSPNIEILTLTEVTKVKGKPGNFQVTLKINPRYIAPEKCRACGKCLEFCQAITIDWFNAFLSFTKAIHLDFPQSVPHSYYIDKNACLKLSQKQPCEMCLSVCDSKAIDFNQKPIIKNIEVGAIILALGVGEQPFEILEKYGYGKYKDILCSTEVERLLCISGPTEGELVRESDFKVPQKIAFLQCIGSRDLRNNRIYCSSICCAVSIKQAILIKEHYPSSEITFFYIDVRSPVKEFDKVFEEAVKKYNFRILRTRPGKIYRKNGKIYIHYIDEEGKLKIENFDVVVLSIGLSPPENAQKIAKIFRIELNEFGFAKTESLNPLKTSRSRIYAIGVFQGPKDIHESVIQASAAAAHVSQLLKEVRFSSTIEKSFPPEDKELINGDPRIGVFICHCGSNIAGVIDVETLRDYAKTLPNVALSETSMFTCSEDFLNKIREKIKEHKLNRIVIAACTPRTHEYIFKNTLREAGLNPGFFEMANIREQCSWIHSDNPEKATEKAKDLIRMAVAKAQNLKPVKPQNISITPSALIIGGGVAGLNAALSVAEQGFRVYLVEKEKELGGQLRKIKFLISGEDPQKYLKDLITKVKNHPNIKVYTEAQIKNISGYAGNYKTLIKTDNLLELVNHGAIIIATGGKEYRPSKYKIDGKKIITQLDLEKKIFENSLGKDIKKIVMIQCAGSRGDELEYCSKICCLQALKNALQIKKLNQEIDVYILYRDIRAYGFYEKYYLEARRKGVKFIRFPENKRPKIIEKNKKLKVKVYDNILCKELELYPDLVVLSVGVIPHKERDFINLLGIPIDEDGFLKEAHIKIRPVETPIDGVFICGLAHKPQPLSEVITEAKACAAKACALLAKTSMEILSITAEVDIDKCIGCSICKNLCPFLAIEMVKFDKKKKAQVIKALCKGCGICASHCPVFAIEIDGFPISALLNQIRAFKVDFLEEQIKEVKGAS</sequence>
<dbReference type="Pfam" id="PF07992">
    <property type="entry name" value="Pyr_redox_2"/>
    <property type="match status" value="1"/>
</dbReference>
<dbReference type="GO" id="GO:0016491">
    <property type="term" value="F:oxidoreductase activity"/>
    <property type="evidence" value="ECO:0007669"/>
    <property type="project" value="UniProtKB-KW"/>
</dbReference>
<keyword evidence="6" id="KW-0560">Oxidoreductase</keyword>
<dbReference type="InterPro" id="IPR017900">
    <property type="entry name" value="4Fe4S_Fe_S_CS"/>
</dbReference>
<keyword evidence="4" id="KW-0479">Metal-binding</keyword>
<evidence type="ECO:0000256" key="7">
    <source>
        <dbReference type="ARBA" id="ARBA00023004"/>
    </source>
</evidence>